<evidence type="ECO:0000313" key="2">
    <source>
        <dbReference type="EMBL" id="KAF2282736.1"/>
    </source>
</evidence>
<dbReference type="Proteomes" id="UP000467840">
    <property type="component" value="Unassembled WGS sequence"/>
</dbReference>
<dbReference type="PANTHER" id="PTHR38221">
    <property type="entry name" value="BNAA04G14260D PROTEIN"/>
    <property type="match status" value="1"/>
</dbReference>
<gene>
    <name evidence="2" type="ORF">GH714_043572</name>
</gene>
<reference evidence="2 3" key="1">
    <citation type="journal article" date="2020" name="Mol. Plant">
        <title>The Chromosome-Based Rubber Tree Genome Provides New Insights into Spurge Genome Evolution and Rubber Biosynthesis.</title>
        <authorList>
            <person name="Liu J."/>
            <person name="Shi C."/>
            <person name="Shi C.C."/>
            <person name="Li W."/>
            <person name="Zhang Q.J."/>
            <person name="Zhang Y."/>
            <person name="Li K."/>
            <person name="Lu H.F."/>
            <person name="Shi C."/>
            <person name="Zhu S.T."/>
            <person name="Xiao Z.Y."/>
            <person name="Nan H."/>
            <person name="Yue Y."/>
            <person name="Zhu X.G."/>
            <person name="Wu Y."/>
            <person name="Hong X.N."/>
            <person name="Fan G.Y."/>
            <person name="Tong Y."/>
            <person name="Zhang D."/>
            <person name="Mao C.L."/>
            <person name="Liu Y.L."/>
            <person name="Hao S.J."/>
            <person name="Liu W.Q."/>
            <person name="Lv M.Q."/>
            <person name="Zhang H.B."/>
            <person name="Liu Y."/>
            <person name="Hu-Tang G.R."/>
            <person name="Wang J.P."/>
            <person name="Wang J.H."/>
            <person name="Sun Y.H."/>
            <person name="Ni S.B."/>
            <person name="Chen W.B."/>
            <person name="Zhang X.C."/>
            <person name="Jiao Y.N."/>
            <person name="Eichler E.E."/>
            <person name="Li G.H."/>
            <person name="Liu X."/>
            <person name="Gao L.Z."/>
        </authorList>
    </citation>
    <scope>NUCLEOTIDE SEQUENCE [LARGE SCALE GENOMIC DNA]</scope>
    <source>
        <strain evidence="3">cv. GT1</strain>
        <tissue evidence="2">Leaf</tissue>
    </source>
</reference>
<dbReference type="AlphaFoldDB" id="A0A6A6K3T4"/>
<organism evidence="2 3">
    <name type="scientific">Hevea brasiliensis</name>
    <name type="common">Para rubber tree</name>
    <name type="synonym">Siphonia brasiliensis</name>
    <dbReference type="NCBI Taxonomy" id="3981"/>
    <lineage>
        <taxon>Eukaryota</taxon>
        <taxon>Viridiplantae</taxon>
        <taxon>Streptophyta</taxon>
        <taxon>Embryophyta</taxon>
        <taxon>Tracheophyta</taxon>
        <taxon>Spermatophyta</taxon>
        <taxon>Magnoliopsida</taxon>
        <taxon>eudicotyledons</taxon>
        <taxon>Gunneridae</taxon>
        <taxon>Pentapetalae</taxon>
        <taxon>rosids</taxon>
        <taxon>fabids</taxon>
        <taxon>Malpighiales</taxon>
        <taxon>Euphorbiaceae</taxon>
        <taxon>Crotonoideae</taxon>
        <taxon>Micrandreae</taxon>
        <taxon>Hevea</taxon>
    </lineage>
</organism>
<evidence type="ECO:0000256" key="1">
    <source>
        <dbReference type="SAM" id="MobiDB-lite"/>
    </source>
</evidence>
<dbReference type="EMBL" id="JAAGAX010000069">
    <property type="protein sequence ID" value="KAF2282736.1"/>
    <property type="molecule type" value="Genomic_DNA"/>
</dbReference>
<feature type="region of interest" description="Disordered" evidence="1">
    <location>
        <begin position="56"/>
        <end position="126"/>
    </location>
</feature>
<comment type="caution">
    <text evidence="2">The sequence shown here is derived from an EMBL/GenBank/DDBJ whole genome shotgun (WGS) entry which is preliminary data.</text>
</comment>
<sequence>METDDPFAPVAALCHISSSQEEHLRRCRFAGEPEDEPFFSGESSDIPVASTEIMIVSPPESPEENQDDDNIHRDNDVFITPPEESTLAASQEEQQQTVAVDNRDDPADEGVVNNEEIGPWMTSKNTLDTETENLGEIVDSSGSEGFSPSKCLKSLRNHQIEEFEGGDREFHGDNSAKRKLDFNTEALESNFEENIAALEISEGRIEGGNEEIEDDEANRPCIISERFSDAKFPEKQNDSKAKNIDDIDKFRYVGPMGAKRSLNAKFSEKQNDDKAKNIDDIDKFRYADTVGANSLEKQRDVRARHALPKSSCRNNANVGGEPAHDVVLCSRNFKEVTILDVLNILPEDYNYDPSLANVSVLEAAKRRGINFP</sequence>
<dbReference type="PANTHER" id="PTHR38221:SF1">
    <property type="entry name" value="OVULE PROTEIN"/>
    <property type="match status" value="1"/>
</dbReference>
<accession>A0A6A6K3T4</accession>
<protein>
    <submittedName>
        <fullName evidence="2">Uncharacterized protein</fullName>
    </submittedName>
</protein>
<evidence type="ECO:0000313" key="3">
    <source>
        <dbReference type="Proteomes" id="UP000467840"/>
    </source>
</evidence>
<feature type="compositionally biased region" description="Polar residues" evidence="1">
    <location>
        <begin position="87"/>
        <end position="99"/>
    </location>
</feature>
<proteinExistence type="predicted"/>
<keyword evidence="3" id="KW-1185">Reference proteome</keyword>
<name>A0A6A6K3T4_HEVBR</name>